<comment type="caution">
    <text evidence="3">The sequence shown here is derived from an EMBL/GenBank/DDBJ whole genome shotgun (WGS) entry which is preliminary data.</text>
</comment>
<evidence type="ECO:0008006" key="5">
    <source>
        <dbReference type="Google" id="ProtNLM"/>
    </source>
</evidence>
<keyword evidence="2" id="KW-0732">Signal</keyword>
<dbReference type="PANTHER" id="PTHR39327:SF1">
    <property type="entry name" value="BLR5470 PROTEIN"/>
    <property type="match status" value="1"/>
</dbReference>
<dbReference type="Gene3D" id="3.10.620.30">
    <property type="match status" value="1"/>
</dbReference>
<dbReference type="SUPFAM" id="SSF54001">
    <property type="entry name" value="Cysteine proteinases"/>
    <property type="match status" value="1"/>
</dbReference>
<protein>
    <recommendedName>
        <fullName evidence="5">Transglutaminase</fullName>
    </recommendedName>
</protein>
<name>A0ABP3XAS0_9SPHN</name>
<accession>A0ABP3XAS0</accession>
<dbReference type="PANTHER" id="PTHR39327">
    <property type="match status" value="1"/>
</dbReference>
<sequence>MSRLLSSCPTLTRAAIAAAAMLAATAAQAAIDTDVAKTGNRKPVWFEATACGDLANAAIPASIARPAGEPYRQLSALDRMRLRQEGALLEPAAADRASSTGPTLAMSPASPATCSGRSAVPGRLSDSATFEPAANDRESELGTVALPVAHTRFDARWDRVRRAAPAPLMRAELRKAGVTAGIDERDLLQRVNQGVNRSLTYVEDERNYGQRDFWATAGETIARRRGDCEDFAILKMQMLRAAGIDDAHMKLVLLRDLALGADHAVLLVRSKDGWLALDNMTDRLYGGPQADEMRPMLSFSGAQRWVHGYADRQPAPARLAVPGHSDAASARIGNWTMARLDRRPEKTAATRDAATGFVLASLTAARTVRDMVGRRRLFETR</sequence>
<organism evidence="3 4">
    <name type="scientific">Sphingopyxis soli</name>
    <dbReference type="NCBI Taxonomy" id="592051"/>
    <lineage>
        <taxon>Bacteria</taxon>
        <taxon>Pseudomonadati</taxon>
        <taxon>Pseudomonadota</taxon>
        <taxon>Alphaproteobacteria</taxon>
        <taxon>Sphingomonadales</taxon>
        <taxon>Sphingomonadaceae</taxon>
        <taxon>Sphingopyxis</taxon>
    </lineage>
</organism>
<evidence type="ECO:0000313" key="4">
    <source>
        <dbReference type="Proteomes" id="UP001500738"/>
    </source>
</evidence>
<feature type="chain" id="PRO_5045398294" description="Transglutaminase" evidence="2">
    <location>
        <begin position="30"/>
        <end position="381"/>
    </location>
</feature>
<dbReference type="InterPro" id="IPR010319">
    <property type="entry name" value="Transglutaminase-like_Cys_pept"/>
</dbReference>
<feature type="signal peptide" evidence="2">
    <location>
        <begin position="1"/>
        <end position="29"/>
    </location>
</feature>
<dbReference type="Pfam" id="PF06035">
    <property type="entry name" value="Peptidase_C93"/>
    <property type="match status" value="1"/>
</dbReference>
<dbReference type="InterPro" id="IPR038765">
    <property type="entry name" value="Papain-like_cys_pep_sf"/>
</dbReference>
<dbReference type="Proteomes" id="UP001500738">
    <property type="component" value="Unassembled WGS sequence"/>
</dbReference>
<keyword evidence="4" id="KW-1185">Reference proteome</keyword>
<evidence type="ECO:0000313" key="3">
    <source>
        <dbReference type="EMBL" id="GAA0862768.1"/>
    </source>
</evidence>
<feature type="region of interest" description="Disordered" evidence="1">
    <location>
        <begin position="92"/>
        <end position="120"/>
    </location>
</feature>
<gene>
    <name evidence="3" type="ORF">GCM10009115_10720</name>
</gene>
<dbReference type="RefSeq" id="WP_215355628.1">
    <property type="nucleotide sequence ID" value="NZ_BAAAFE010000004.1"/>
</dbReference>
<dbReference type="EMBL" id="BAAAFE010000004">
    <property type="protein sequence ID" value="GAA0862768.1"/>
    <property type="molecule type" value="Genomic_DNA"/>
</dbReference>
<evidence type="ECO:0000256" key="2">
    <source>
        <dbReference type="SAM" id="SignalP"/>
    </source>
</evidence>
<evidence type="ECO:0000256" key="1">
    <source>
        <dbReference type="SAM" id="MobiDB-lite"/>
    </source>
</evidence>
<reference evidence="4" key="1">
    <citation type="journal article" date="2019" name="Int. J. Syst. Evol. Microbiol.">
        <title>The Global Catalogue of Microorganisms (GCM) 10K type strain sequencing project: providing services to taxonomists for standard genome sequencing and annotation.</title>
        <authorList>
            <consortium name="The Broad Institute Genomics Platform"/>
            <consortium name="The Broad Institute Genome Sequencing Center for Infectious Disease"/>
            <person name="Wu L."/>
            <person name="Ma J."/>
        </authorList>
    </citation>
    <scope>NUCLEOTIDE SEQUENCE [LARGE SCALE GENOMIC DNA]</scope>
    <source>
        <strain evidence="4">JCM 15910</strain>
    </source>
</reference>
<proteinExistence type="predicted"/>